<keyword evidence="1" id="KW-0472">Membrane</keyword>
<accession>A0A3P3ZGI4</accession>
<evidence type="ECO:0000313" key="2">
    <source>
        <dbReference type="EMBL" id="SYZ69381.1"/>
    </source>
</evidence>
<dbReference type="Proteomes" id="UP000319462">
    <property type="component" value="Chromosome 34"/>
</dbReference>
<feature type="transmembrane region" description="Helical" evidence="1">
    <location>
        <begin position="275"/>
        <end position="295"/>
    </location>
</feature>
<gene>
    <name evidence="2" type="ORF">LBRM2904_34.0860</name>
</gene>
<keyword evidence="1" id="KW-1133">Transmembrane helix</keyword>
<reference evidence="2 3" key="1">
    <citation type="submission" date="2018-09" db="EMBL/GenBank/DDBJ databases">
        <authorList>
            <person name="Peiro R."/>
            <person name="Begona"/>
            <person name="Cbmso G."/>
            <person name="Lopez M."/>
            <person name="Gonzalez S."/>
        </authorList>
    </citation>
    <scope>NUCLEOTIDE SEQUENCE [LARGE SCALE GENOMIC DNA]</scope>
</reference>
<name>A0A3P3ZGI4_LEIBR</name>
<proteinExistence type="predicted"/>
<evidence type="ECO:0000313" key="3">
    <source>
        <dbReference type="Proteomes" id="UP000319462"/>
    </source>
</evidence>
<protein>
    <submittedName>
        <fullName evidence="2">Hypothetical_protein</fullName>
    </submittedName>
</protein>
<evidence type="ECO:0000256" key="1">
    <source>
        <dbReference type="SAM" id="Phobius"/>
    </source>
</evidence>
<organism evidence="2 3">
    <name type="scientific">Leishmania braziliensis MHOM/BR/75/M2904</name>
    <dbReference type="NCBI Taxonomy" id="420245"/>
    <lineage>
        <taxon>Eukaryota</taxon>
        <taxon>Discoba</taxon>
        <taxon>Euglenozoa</taxon>
        <taxon>Kinetoplastea</taxon>
        <taxon>Metakinetoplastina</taxon>
        <taxon>Trypanosomatida</taxon>
        <taxon>Trypanosomatidae</taxon>
        <taxon>Leishmaniinae</taxon>
        <taxon>Leishmania</taxon>
        <taxon>Leishmania braziliensis species complex</taxon>
    </lineage>
</organism>
<dbReference type="EMBL" id="LS997633">
    <property type="protein sequence ID" value="SYZ69381.1"/>
    <property type="molecule type" value="Genomic_DNA"/>
</dbReference>
<keyword evidence="1" id="KW-0812">Transmembrane</keyword>
<dbReference type="AlphaFoldDB" id="A0A3P3ZGI4"/>
<sequence length="306" mass="34568">MHRKANATRADAGRTLFSQSQLTFDFPSLFLKALPFSRSSSFLLRPMWRRVGFNRVLATVHPWPDATAPELVSSSIAALMASRRSGSSSSSRVCHLQSYLGARPSSVTGIAGPSHVAVSVAASPLTSSVGVMRPTRLLRRPQTIKPNPNEAMSGQFEKSFEKLTDKIESRLPFRQHHVLHGNIYEQQYGDRSEHDMWVEAQEDLHGREKEKPAARQARSYFSDEDLSPEALHVRSPQLKVAQNFQRQMYDKKILKTTAEPAAYYYPEVTLEEKRLYRWMLIAGWSAVGVMTLMGLRRLGEYMRTAG</sequence>